<dbReference type="RefSeq" id="WP_181753386.1">
    <property type="nucleotide sequence ID" value="NZ_JACEIQ010000017.1"/>
</dbReference>
<evidence type="ECO:0000256" key="1">
    <source>
        <dbReference type="SAM" id="Phobius"/>
    </source>
</evidence>
<keyword evidence="1" id="KW-0812">Transmembrane</keyword>
<gene>
    <name evidence="2" type="ORF">H1191_15430</name>
</gene>
<feature type="transmembrane region" description="Helical" evidence="1">
    <location>
        <begin position="305"/>
        <end position="325"/>
    </location>
</feature>
<keyword evidence="1" id="KW-1133">Transmembrane helix</keyword>
<dbReference type="EMBL" id="JACEIQ010000017">
    <property type="protein sequence ID" value="MBA4495685.1"/>
    <property type="molecule type" value="Genomic_DNA"/>
</dbReference>
<evidence type="ECO:0000313" key="2">
    <source>
        <dbReference type="EMBL" id="MBA4495685.1"/>
    </source>
</evidence>
<dbReference type="AlphaFoldDB" id="A0A7W1WTB5"/>
<dbReference type="Proteomes" id="UP000535491">
    <property type="component" value="Unassembled WGS sequence"/>
</dbReference>
<feature type="transmembrane region" description="Helical" evidence="1">
    <location>
        <begin position="419"/>
        <end position="440"/>
    </location>
</feature>
<keyword evidence="3" id="KW-1185">Reference proteome</keyword>
<proteinExistence type="predicted"/>
<feature type="transmembrane region" description="Helical" evidence="1">
    <location>
        <begin position="452"/>
        <end position="477"/>
    </location>
</feature>
<name>A0A7W1WTB5_9BACL</name>
<organism evidence="2 3">
    <name type="scientific">Paenactinomyces guangxiensis</name>
    <dbReference type="NCBI Taxonomy" id="1490290"/>
    <lineage>
        <taxon>Bacteria</taxon>
        <taxon>Bacillati</taxon>
        <taxon>Bacillota</taxon>
        <taxon>Bacilli</taxon>
        <taxon>Bacillales</taxon>
        <taxon>Thermoactinomycetaceae</taxon>
        <taxon>Paenactinomyces</taxon>
    </lineage>
</organism>
<keyword evidence="1" id="KW-0472">Membrane</keyword>
<accession>A0A7W1WTB5</accession>
<protein>
    <submittedName>
        <fullName evidence="2">Uncharacterized protein</fullName>
    </submittedName>
</protein>
<reference evidence="2 3" key="1">
    <citation type="submission" date="2020-07" db="EMBL/GenBank/DDBJ databases">
        <authorList>
            <person name="Feng H."/>
        </authorList>
    </citation>
    <scope>NUCLEOTIDE SEQUENCE [LARGE SCALE GENOMIC DNA]</scope>
    <source>
        <strain evidence="3">s-10</strain>
    </source>
</reference>
<comment type="caution">
    <text evidence="2">The sequence shown here is derived from an EMBL/GenBank/DDBJ whole genome shotgun (WGS) entry which is preliminary data.</text>
</comment>
<sequence>MPEANCSAPPLVERQITYLVIPFAYLMPYETAVQTLASATKAGSNTCLWRLKNDSKQQLFQHVDHLIDCSPGQNEAIGKRLVLEPAGKSAHWLPNNTKELVTFTPAGESYAFSIGEIVVYLFETQVGFMVYEIRYPSGTAVDDLISCNYYLKKISQYRHKIHRKPRPKQPEKVRQTLCLGETTLNLLSEIKVETFFENAKGLPRRALVYSGIVLDKSVWGRPDTEYENLLKNYLFLMRRSFKKTYLPAESEFNLTDNPEVLQTFQNSYWGISLEGAAQVSHLVENEKTNQFFLENHINNVKRTYFYLYILVLHQYFALQYFSILASRLPFRSEDHFQKINPSAKDRPSVESLKNRMVLFKLRSSFKQVSHITHQANLYVLMRTAFRIEELMEELQLELDAITALIDMEDNDRRNRNQNAIMIASFFFVIISVLADGWSVSENIDKGLSFKQYWGYISFGILIALLLFGGLWVTVYLFKNRFRK</sequence>
<evidence type="ECO:0000313" key="3">
    <source>
        <dbReference type="Proteomes" id="UP000535491"/>
    </source>
</evidence>